<dbReference type="Gene3D" id="3.40.50.12370">
    <property type="match status" value="1"/>
</dbReference>
<sequence length="259" mass="28079">MSYKDILVFLDGSTDNRTRLEFAFSLARAHGARLTGVDVNAAAAFEGEWAERAKSLSDTFHAGAEDSGVPVRFKIADRDAVGWKNFYAHYADLLIATQPNPEASGKVLPGVPEQVLMSAGVPMIVLPQSWKPGPIGRQVVIAWSPSAQATRVVHDAMPILALAQKVTAFAFDPLADQEDADVEMLREHLLAHGIKIAIDKWSNTGDLAPIEALFASRALEEADLIVAGAYSHSRFREALFGGMTKSLMQQFSLPVLVSH</sequence>
<dbReference type="CDD" id="cd00293">
    <property type="entry name" value="USP-like"/>
    <property type="match status" value="1"/>
</dbReference>
<comment type="similarity">
    <text evidence="1">Belongs to the universal stress protein A family.</text>
</comment>
<dbReference type="EMBL" id="CP033361">
    <property type="protein sequence ID" value="QKC75576.1"/>
    <property type="molecule type" value="Genomic_DNA"/>
</dbReference>
<dbReference type="PANTHER" id="PTHR46268">
    <property type="entry name" value="STRESS RESPONSE PROTEIN NHAX"/>
    <property type="match status" value="1"/>
</dbReference>
<protein>
    <submittedName>
        <fullName evidence="2">Universal stress protein</fullName>
    </submittedName>
</protein>
<proteinExistence type="inferred from homology"/>
<dbReference type="RefSeq" id="WP_064992361.1">
    <property type="nucleotide sequence ID" value="NZ_CP033361.1"/>
</dbReference>
<dbReference type="SUPFAM" id="SSF52402">
    <property type="entry name" value="Adenine nucleotide alpha hydrolases-like"/>
    <property type="match status" value="2"/>
</dbReference>
<dbReference type="Proteomes" id="UP000503339">
    <property type="component" value="Chromosome"/>
</dbReference>
<dbReference type="PANTHER" id="PTHR46268:SF15">
    <property type="entry name" value="UNIVERSAL STRESS PROTEIN HP_0031"/>
    <property type="match status" value="1"/>
</dbReference>
<dbReference type="InterPro" id="IPR006015">
    <property type="entry name" value="Universal_stress_UspA"/>
</dbReference>
<reference evidence="2 3" key="1">
    <citation type="submission" date="2018-10" db="EMBL/GenBank/DDBJ databases">
        <authorList>
            <person name="Perry B.J."/>
            <person name="Sullivan J.T."/>
            <person name="Murphy R.J.T."/>
            <person name="Ramsay J.P."/>
            <person name="Ronson C.W."/>
        </authorList>
    </citation>
    <scope>NUCLEOTIDE SEQUENCE [LARGE SCALE GENOMIC DNA]</scope>
    <source>
        <strain evidence="2 3">NZP2014</strain>
    </source>
</reference>
<dbReference type="AlphaFoldDB" id="A0A6M7UFQ1"/>
<keyword evidence="3" id="KW-1185">Reference proteome</keyword>
<accession>A0A6M7UFQ1</accession>
<evidence type="ECO:0000313" key="2">
    <source>
        <dbReference type="EMBL" id="QKC75576.1"/>
    </source>
</evidence>
<dbReference type="KEGG" id="merd:EB233_08515"/>
<name>A0A6M7UFQ1_9HYPH</name>
<evidence type="ECO:0000313" key="3">
    <source>
        <dbReference type="Proteomes" id="UP000503339"/>
    </source>
</evidence>
<dbReference type="PRINTS" id="PR01438">
    <property type="entry name" value="UNVRSLSTRESS"/>
</dbReference>
<evidence type="ECO:0000256" key="1">
    <source>
        <dbReference type="ARBA" id="ARBA00008791"/>
    </source>
</evidence>
<gene>
    <name evidence="2" type="ORF">EB233_08515</name>
</gene>
<organism evidence="2 3">
    <name type="scientific">Mesorhizobium erdmanii</name>
    <dbReference type="NCBI Taxonomy" id="1777866"/>
    <lineage>
        <taxon>Bacteria</taxon>
        <taxon>Pseudomonadati</taxon>
        <taxon>Pseudomonadota</taxon>
        <taxon>Alphaproteobacteria</taxon>
        <taxon>Hyphomicrobiales</taxon>
        <taxon>Phyllobacteriaceae</taxon>
        <taxon>Mesorhizobium</taxon>
    </lineage>
</organism>